<dbReference type="Proteomes" id="UP001177003">
    <property type="component" value="Chromosome 9"/>
</dbReference>
<keyword evidence="2" id="KW-1185">Reference proteome</keyword>
<evidence type="ECO:0000313" key="1">
    <source>
        <dbReference type="EMBL" id="CAI9303778.1"/>
    </source>
</evidence>
<dbReference type="AlphaFoldDB" id="A0AA36EQ78"/>
<gene>
    <name evidence="1" type="ORF">LSALG_LOCUS42192</name>
</gene>
<evidence type="ECO:0000313" key="2">
    <source>
        <dbReference type="Proteomes" id="UP001177003"/>
    </source>
</evidence>
<dbReference type="EMBL" id="OX465085">
    <property type="protein sequence ID" value="CAI9303778.1"/>
    <property type="molecule type" value="Genomic_DNA"/>
</dbReference>
<name>A0AA36EQ78_LACSI</name>
<proteinExistence type="predicted"/>
<sequence>MIGSSENMPFVNQSASMIMLSVNPNQNMIIDLNTTHYNALLHPMIKCLKLSPLMKALIMVDELPLVCMSRAYSSAIYNIQDEVINFEVANHKTSINKPNFCKLLGLA</sequence>
<protein>
    <submittedName>
        <fullName evidence="1">Uncharacterized protein</fullName>
    </submittedName>
</protein>
<accession>A0AA36EQ78</accession>
<organism evidence="1 2">
    <name type="scientific">Lactuca saligna</name>
    <name type="common">Willowleaf lettuce</name>
    <dbReference type="NCBI Taxonomy" id="75948"/>
    <lineage>
        <taxon>Eukaryota</taxon>
        <taxon>Viridiplantae</taxon>
        <taxon>Streptophyta</taxon>
        <taxon>Embryophyta</taxon>
        <taxon>Tracheophyta</taxon>
        <taxon>Spermatophyta</taxon>
        <taxon>Magnoliopsida</taxon>
        <taxon>eudicotyledons</taxon>
        <taxon>Gunneridae</taxon>
        <taxon>Pentapetalae</taxon>
        <taxon>asterids</taxon>
        <taxon>campanulids</taxon>
        <taxon>Asterales</taxon>
        <taxon>Asteraceae</taxon>
        <taxon>Cichorioideae</taxon>
        <taxon>Cichorieae</taxon>
        <taxon>Lactucinae</taxon>
        <taxon>Lactuca</taxon>
    </lineage>
</organism>
<reference evidence="1" key="1">
    <citation type="submission" date="2023-04" db="EMBL/GenBank/DDBJ databases">
        <authorList>
            <person name="Vijverberg K."/>
            <person name="Xiong W."/>
            <person name="Schranz E."/>
        </authorList>
    </citation>
    <scope>NUCLEOTIDE SEQUENCE</scope>
</reference>